<feature type="region of interest" description="Disordered" evidence="1">
    <location>
        <begin position="208"/>
        <end position="255"/>
    </location>
</feature>
<dbReference type="AlphaFoldDB" id="A0A433Q3P9"/>
<evidence type="ECO:0000256" key="1">
    <source>
        <dbReference type="SAM" id="MobiDB-lite"/>
    </source>
</evidence>
<reference evidence="2 3" key="1">
    <citation type="journal article" date="2018" name="New Phytol.">
        <title>Phylogenomics of Endogonaceae and evolution of mycorrhizas within Mucoromycota.</title>
        <authorList>
            <person name="Chang Y."/>
            <person name="Desiro A."/>
            <person name="Na H."/>
            <person name="Sandor L."/>
            <person name="Lipzen A."/>
            <person name="Clum A."/>
            <person name="Barry K."/>
            <person name="Grigoriev I.V."/>
            <person name="Martin F.M."/>
            <person name="Stajich J.E."/>
            <person name="Smith M.E."/>
            <person name="Bonito G."/>
            <person name="Spatafora J.W."/>
        </authorList>
    </citation>
    <scope>NUCLEOTIDE SEQUENCE [LARGE SCALE GENOMIC DNA]</scope>
    <source>
        <strain evidence="2 3">AD002</strain>
    </source>
</reference>
<feature type="region of interest" description="Disordered" evidence="1">
    <location>
        <begin position="63"/>
        <end position="183"/>
    </location>
</feature>
<dbReference type="EMBL" id="RBNJ01016122">
    <property type="protein sequence ID" value="RUS24406.1"/>
    <property type="molecule type" value="Genomic_DNA"/>
</dbReference>
<keyword evidence="3" id="KW-1185">Reference proteome</keyword>
<proteinExistence type="predicted"/>
<evidence type="ECO:0000313" key="3">
    <source>
        <dbReference type="Proteomes" id="UP000274822"/>
    </source>
</evidence>
<evidence type="ECO:0000313" key="2">
    <source>
        <dbReference type="EMBL" id="RUS24406.1"/>
    </source>
</evidence>
<sequence>MIIYPQSVMDNPSPLRLTTNKTMQDPEVLVLVNSLKTTLSKGVTGPLLSLRLALEDQQQLKSNLHEVDSSQPQPQQPQMEPENSSPAESPVASLVRVEKRPRGRPRKTPAKKNDEFKLNHEISESDSLEAKASMKTGPEATESRLQTAESDHVMRKSPIERTVSSPIDVKLASPPPDPASETNTEIIDIDGYSSDGNSDGAASLLEAKRRKRSKVAPTSKELGSEQDCDGSEKKLPSLQQGSDEETQVPTDSSDEEIVVEIDQDVSLKDKLPVKKDKVRERVKNYLRDKLDYVNDQTLRILRQTFLIDLDPNLDIDGVYTFDELIRKLRPMMGQKSDRHLVTHHDLYRVFLRLQPYLLAKIQDGGETAPVTPIERPKPGTAPFSQIIRALSAELGNTNTIAALRLAVREGMRVHNLVGLFGTGVLALNYILKPHKLAESGDEQWARALQEMEEREGEWMEEMRKKYGSGLSEMSAKGNGIA</sequence>
<protein>
    <submittedName>
        <fullName evidence="2">Uncharacterized protein</fullName>
    </submittedName>
</protein>
<organism evidence="2 3">
    <name type="scientific">Jimgerdemannia flammicorona</name>
    <dbReference type="NCBI Taxonomy" id="994334"/>
    <lineage>
        <taxon>Eukaryota</taxon>
        <taxon>Fungi</taxon>
        <taxon>Fungi incertae sedis</taxon>
        <taxon>Mucoromycota</taxon>
        <taxon>Mucoromycotina</taxon>
        <taxon>Endogonomycetes</taxon>
        <taxon>Endogonales</taxon>
        <taxon>Endogonaceae</taxon>
        <taxon>Jimgerdemannia</taxon>
    </lineage>
</organism>
<gene>
    <name evidence="2" type="ORF">BC938DRAFT_473624</name>
</gene>
<feature type="compositionally biased region" description="Low complexity" evidence="1">
    <location>
        <begin position="69"/>
        <end position="86"/>
    </location>
</feature>
<accession>A0A433Q3P9</accession>
<comment type="caution">
    <text evidence="2">The sequence shown here is derived from an EMBL/GenBank/DDBJ whole genome shotgun (WGS) entry which is preliminary data.</text>
</comment>
<feature type="compositionally biased region" description="Basic and acidic residues" evidence="1">
    <location>
        <begin position="149"/>
        <end position="159"/>
    </location>
</feature>
<name>A0A433Q3P9_9FUNG</name>
<feature type="compositionally biased region" description="Basic residues" evidence="1">
    <location>
        <begin position="99"/>
        <end position="110"/>
    </location>
</feature>
<feature type="compositionally biased region" description="Acidic residues" evidence="1">
    <location>
        <begin position="242"/>
        <end position="255"/>
    </location>
</feature>
<dbReference type="Proteomes" id="UP000274822">
    <property type="component" value="Unassembled WGS sequence"/>
</dbReference>
<feature type="compositionally biased region" description="Basic and acidic residues" evidence="1">
    <location>
        <begin position="111"/>
        <end position="123"/>
    </location>
</feature>